<dbReference type="Proteomes" id="UP001161064">
    <property type="component" value="Unassembled WGS sequence"/>
</dbReference>
<feature type="compositionally biased region" description="Polar residues" evidence="1">
    <location>
        <begin position="102"/>
        <end position="121"/>
    </location>
</feature>
<evidence type="ECO:0000256" key="1">
    <source>
        <dbReference type="SAM" id="MobiDB-lite"/>
    </source>
</evidence>
<reference evidence="2" key="2">
    <citation type="journal article" date="2023" name="ISME Commun">
        <title>Characterization of a bloom-associated alphaproteobacterial lineage, 'Candidatus Phycosocius': insights into freshwater algal-bacterial interactions.</title>
        <authorList>
            <person name="Tanabe Y."/>
            <person name="Yamaguchi H."/>
            <person name="Yoshida M."/>
            <person name="Kai A."/>
            <person name="Okazaki Y."/>
        </authorList>
    </citation>
    <scope>NUCLEOTIDE SEQUENCE</scope>
    <source>
        <strain evidence="2">BOTRYCO-1</strain>
    </source>
</reference>
<evidence type="ECO:0008006" key="4">
    <source>
        <dbReference type="Google" id="ProtNLM"/>
    </source>
</evidence>
<keyword evidence="3" id="KW-1185">Reference proteome</keyword>
<organism evidence="2 3">
    <name type="scientific">Candidatus Phycosocius spiralis</name>
    <dbReference type="NCBI Taxonomy" id="2815099"/>
    <lineage>
        <taxon>Bacteria</taxon>
        <taxon>Pseudomonadati</taxon>
        <taxon>Pseudomonadota</taxon>
        <taxon>Alphaproteobacteria</taxon>
        <taxon>Caulobacterales</taxon>
        <taxon>Caulobacterales incertae sedis</taxon>
        <taxon>Candidatus Phycosocius</taxon>
    </lineage>
</organism>
<comment type="caution">
    <text evidence="2">The sequence shown here is derived from an EMBL/GenBank/DDBJ whole genome shotgun (WGS) entry which is preliminary data.</text>
</comment>
<gene>
    <name evidence="2" type="ORF">PsB1_1311</name>
</gene>
<evidence type="ECO:0000313" key="3">
    <source>
        <dbReference type="Proteomes" id="UP001161064"/>
    </source>
</evidence>
<dbReference type="EMBL" id="BPFZ01000007">
    <property type="protein sequence ID" value="GIU67157.1"/>
    <property type="molecule type" value="Genomic_DNA"/>
</dbReference>
<sequence length="121" mass="13216">MIHWKAYLIGFLLLALCILSGYMTFLTTQVAKAKQAAKVAQAEALVSKATAKAIDRVTQTERRITHEVQYVTKEIEALPSADAFVPPDVAAAWGNGIDGLRNASTQPERNGARNHQNLPKD</sequence>
<dbReference type="RefSeq" id="WP_284359936.1">
    <property type="nucleotide sequence ID" value="NZ_BPFZ01000007.1"/>
</dbReference>
<protein>
    <recommendedName>
        <fullName evidence="4">DUF2570 domain-containing protein</fullName>
    </recommendedName>
</protein>
<name>A0ABQ4PVV0_9PROT</name>
<reference evidence="2" key="1">
    <citation type="submission" date="2021-05" db="EMBL/GenBank/DDBJ databases">
        <authorList>
            <person name="Tanabe Y."/>
        </authorList>
    </citation>
    <scope>NUCLEOTIDE SEQUENCE</scope>
    <source>
        <strain evidence="2">BOTRYCO-1</strain>
    </source>
</reference>
<proteinExistence type="predicted"/>
<feature type="region of interest" description="Disordered" evidence="1">
    <location>
        <begin position="100"/>
        <end position="121"/>
    </location>
</feature>
<accession>A0ABQ4PVV0</accession>
<evidence type="ECO:0000313" key="2">
    <source>
        <dbReference type="EMBL" id="GIU67157.1"/>
    </source>
</evidence>